<feature type="transmembrane region" description="Helical" evidence="1">
    <location>
        <begin position="180"/>
        <end position="201"/>
    </location>
</feature>
<reference evidence="2 3" key="1">
    <citation type="submission" date="2020-04" db="EMBL/GenBank/DDBJ databases">
        <authorList>
            <person name="De Canck E."/>
        </authorList>
    </citation>
    <scope>NUCLEOTIDE SEQUENCE [LARGE SCALE GENOMIC DNA]</scope>
    <source>
        <strain evidence="2 3">LMG 24238</strain>
    </source>
</reference>
<feature type="transmembrane region" description="Helical" evidence="1">
    <location>
        <begin position="361"/>
        <end position="387"/>
    </location>
</feature>
<dbReference type="RefSeq" id="WP_175049090.1">
    <property type="nucleotide sequence ID" value="NZ_CADIKC010000001.1"/>
</dbReference>
<keyword evidence="3" id="KW-1185">Reference proteome</keyword>
<gene>
    <name evidence="2" type="ORF">LMG24238_00743</name>
</gene>
<feature type="transmembrane region" description="Helical" evidence="1">
    <location>
        <begin position="118"/>
        <end position="138"/>
    </location>
</feature>
<evidence type="ECO:0000256" key="1">
    <source>
        <dbReference type="SAM" id="Phobius"/>
    </source>
</evidence>
<evidence type="ECO:0000313" key="2">
    <source>
        <dbReference type="EMBL" id="CAB3646092.1"/>
    </source>
</evidence>
<proteinExistence type="predicted"/>
<keyword evidence="1" id="KW-1133">Transmembrane helix</keyword>
<evidence type="ECO:0000313" key="3">
    <source>
        <dbReference type="Proteomes" id="UP000494255"/>
    </source>
</evidence>
<dbReference type="EMBL" id="CADIKC010000001">
    <property type="protein sequence ID" value="CAB3646092.1"/>
    <property type="molecule type" value="Genomic_DNA"/>
</dbReference>
<feature type="transmembrane region" description="Helical" evidence="1">
    <location>
        <begin position="243"/>
        <end position="263"/>
    </location>
</feature>
<name>A0A6J4ZX25_9BURK</name>
<dbReference type="GeneID" id="97039397"/>
<protein>
    <recommendedName>
        <fullName evidence="4">O-antigen ligase-like membrane protein</fullName>
    </recommendedName>
</protein>
<keyword evidence="1" id="KW-0472">Membrane</keyword>
<feature type="transmembrane region" description="Helical" evidence="1">
    <location>
        <begin position="41"/>
        <end position="60"/>
    </location>
</feature>
<accession>A0A6J4ZX25</accession>
<keyword evidence="1" id="KW-0812">Transmembrane</keyword>
<sequence>MAIKIKFLGVGRSVRALCLMMTLTILTQRFAIPLGATQLPVAFLLYWATVLWLAVDGLTVPRKLNAIVLWVSFGLILLCSLSTYGKTSISSLLYLLALYLPLTMSATRSVTRENTREAARYFVLLMVFFSVVGIWQYFSQLILHIPYIDPIGNLPDAVVMQGYLASYPVSYGGDLYKSNAFVFLEASFLSQFIALAIIIELNLLRRLWILLVLLLGLLVTFSGTGLMLLVVIAPFILTKNIRSIKVIALTVAAIAVLVGTVIARPEVMVRVAEFGASDTSASARFIEPFTRMARYSTRNTSSLIAGYGAGSSDRLGNASDSLVNYSAIPKAIIEYGLLGGVPLLLAIATCITLSVGALPLVVALVVTHFVLSGALLQPISVMLIYFFNVSTVRKRRPVRRELAASI</sequence>
<feature type="transmembrane region" description="Helical" evidence="1">
    <location>
        <begin position="335"/>
        <end position="355"/>
    </location>
</feature>
<dbReference type="AlphaFoldDB" id="A0A6J4ZX25"/>
<dbReference type="Proteomes" id="UP000494255">
    <property type="component" value="Unassembled WGS sequence"/>
</dbReference>
<feature type="transmembrane region" description="Helical" evidence="1">
    <location>
        <begin position="67"/>
        <end position="85"/>
    </location>
</feature>
<feature type="transmembrane region" description="Helical" evidence="1">
    <location>
        <begin position="208"/>
        <end position="237"/>
    </location>
</feature>
<evidence type="ECO:0008006" key="4">
    <source>
        <dbReference type="Google" id="ProtNLM"/>
    </source>
</evidence>
<organism evidence="2 3">
    <name type="scientific">Paraburkholderia sediminicola</name>
    <dbReference type="NCBI Taxonomy" id="458836"/>
    <lineage>
        <taxon>Bacteria</taxon>
        <taxon>Pseudomonadati</taxon>
        <taxon>Pseudomonadota</taxon>
        <taxon>Betaproteobacteria</taxon>
        <taxon>Burkholderiales</taxon>
        <taxon>Burkholderiaceae</taxon>
        <taxon>Paraburkholderia</taxon>
    </lineage>
</organism>